<keyword evidence="3" id="KW-1185">Reference proteome</keyword>
<dbReference type="GO" id="GO:0004674">
    <property type="term" value="F:protein serine/threonine kinase activity"/>
    <property type="evidence" value="ECO:0007669"/>
    <property type="project" value="UniProtKB-KW"/>
</dbReference>
<dbReference type="InterPro" id="IPR011009">
    <property type="entry name" value="Kinase-like_dom_sf"/>
</dbReference>
<accession>A0A1M7XV53</accession>
<sequence length="204" mass="23858">MDTQGDMYSYSLCLEGKDVEFRGVNSSLVRQYLGSCLTERMKERNTKGYLKYKLDHDLLLYRNEIKAYSKLAHLEVCPKLLHHGVLFECQVSYQLLGSTLEEDKGKFTLYAYYIEVENYGVDLVERFGRASTSSMYYMCKDKPPDRKELALCFPYPKHVQTQIIDLVDKMHKAGVYHKDLHSSNVLIKDDVVKIIDFEFCEFRD</sequence>
<dbReference type="SUPFAM" id="SSF56112">
    <property type="entry name" value="Protein kinase-like (PK-like)"/>
    <property type="match status" value="1"/>
</dbReference>
<name>A0A1M7XV53_9VIRU</name>
<dbReference type="Gene3D" id="1.10.510.10">
    <property type="entry name" value="Transferase(Phosphotransferase) domain 1"/>
    <property type="match status" value="1"/>
</dbReference>
<evidence type="ECO:0000313" key="3">
    <source>
        <dbReference type="Proteomes" id="UP000201465"/>
    </source>
</evidence>
<gene>
    <name evidence="2" type="ORF">BQ3484_469</name>
</gene>
<evidence type="ECO:0000259" key="1">
    <source>
        <dbReference type="PROSITE" id="PS50011"/>
    </source>
</evidence>
<dbReference type="GeneID" id="30523450"/>
<dbReference type="PROSITE" id="PS50011">
    <property type="entry name" value="PROTEIN_KINASE_DOM"/>
    <property type="match status" value="1"/>
</dbReference>
<proteinExistence type="predicted"/>
<dbReference type="EMBL" id="LT671577">
    <property type="protein sequence ID" value="SHO33537.1"/>
    <property type="molecule type" value="Genomic_DNA"/>
</dbReference>
<keyword evidence="2" id="KW-0723">Serine/threonine-protein kinase</keyword>
<protein>
    <submittedName>
        <fullName evidence="2">Divergent serine/threonine protein kinase</fullName>
    </submittedName>
</protein>
<dbReference type="GO" id="GO:0005524">
    <property type="term" value="F:ATP binding"/>
    <property type="evidence" value="ECO:0007669"/>
    <property type="project" value="InterPro"/>
</dbReference>
<feature type="domain" description="Protein kinase" evidence="1">
    <location>
        <begin position="1"/>
        <end position="204"/>
    </location>
</feature>
<evidence type="ECO:0000313" key="2">
    <source>
        <dbReference type="EMBL" id="SHO33537.1"/>
    </source>
</evidence>
<dbReference type="Proteomes" id="UP000201465">
    <property type="component" value="Segment"/>
</dbReference>
<dbReference type="RefSeq" id="YP_009329409.1">
    <property type="nucleotide sequence ID" value="NC_032108.1"/>
</dbReference>
<reference evidence="2 3" key="1">
    <citation type="submission" date="2016-11" db="EMBL/GenBank/DDBJ databases">
        <authorList>
            <consortium name="Urmite Genomes"/>
        </authorList>
    </citation>
    <scope>NUCLEOTIDE SEQUENCE [LARGE SCALE GENOMIC DNA]</scope>
    <source>
        <strain evidence="2 3">A11</strain>
    </source>
</reference>
<keyword evidence="2" id="KW-0808">Transferase</keyword>
<dbReference type="Pfam" id="PF00069">
    <property type="entry name" value="Pkinase"/>
    <property type="match status" value="1"/>
</dbReference>
<keyword evidence="2" id="KW-0418">Kinase</keyword>
<dbReference type="OrthoDB" id="6074at28883"/>
<dbReference type="KEGG" id="vg:30523450"/>
<dbReference type="InterPro" id="IPR000719">
    <property type="entry name" value="Prot_kinase_dom"/>
</dbReference>
<organism evidence="2 3">
    <name type="scientific">Cedratvirus A11</name>
    <dbReference type="NCBI Taxonomy" id="1903266"/>
    <lineage>
        <taxon>Viruses</taxon>
        <taxon>Pithoviruses</taxon>
        <taxon>Orthocedratvirinae</taxon>
        <taxon>Alphacedratvirus</taxon>
        <taxon>Alphacedratvirus aljazairmassiliense</taxon>
    </lineage>
</organism>